<keyword evidence="1" id="KW-1133">Transmembrane helix</keyword>
<dbReference type="Proteomes" id="UP000298484">
    <property type="component" value="Unassembled WGS sequence"/>
</dbReference>
<evidence type="ECO:0000313" key="3">
    <source>
        <dbReference type="Proteomes" id="UP000298484"/>
    </source>
</evidence>
<evidence type="ECO:0000256" key="1">
    <source>
        <dbReference type="SAM" id="Phobius"/>
    </source>
</evidence>
<comment type="caution">
    <text evidence="2">The sequence shown here is derived from an EMBL/GenBank/DDBJ whole genome shotgun (WGS) entry which is preliminary data.</text>
</comment>
<keyword evidence="1" id="KW-0472">Membrane</keyword>
<gene>
    <name evidence="2" type="ORF">E4U82_10670</name>
</gene>
<accession>A0A4Y9ACU0</accession>
<keyword evidence="3" id="KW-1185">Reference proteome</keyword>
<proteinExistence type="predicted"/>
<dbReference type="AlphaFoldDB" id="A0A4Y9ACU0"/>
<dbReference type="EMBL" id="SRHY01000016">
    <property type="protein sequence ID" value="TFJ92740.1"/>
    <property type="molecule type" value="Genomic_DNA"/>
</dbReference>
<name>A0A4Y9ACU0_9BACI</name>
<dbReference type="RefSeq" id="WP_135110185.1">
    <property type="nucleotide sequence ID" value="NZ_SRHY01000016.1"/>
</dbReference>
<feature type="transmembrane region" description="Helical" evidence="1">
    <location>
        <begin position="6"/>
        <end position="24"/>
    </location>
</feature>
<protein>
    <submittedName>
        <fullName evidence="2">Uncharacterized protein</fullName>
    </submittedName>
</protein>
<organism evidence="2 3">
    <name type="scientific">Lentibacillus salicampi</name>
    <dbReference type="NCBI Taxonomy" id="175306"/>
    <lineage>
        <taxon>Bacteria</taxon>
        <taxon>Bacillati</taxon>
        <taxon>Bacillota</taxon>
        <taxon>Bacilli</taxon>
        <taxon>Bacillales</taxon>
        <taxon>Bacillaceae</taxon>
        <taxon>Lentibacillus</taxon>
    </lineage>
</organism>
<evidence type="ECO:0000313" key="2">
    <source>
        <dbReference type="EMBL" id="TFJ92740.1"/>
    </source>
</evidence>
<sequence length="76" mass="8607">MGKKAVVLVVTVTLAVLIFGWYILQSVIMDYDVDRDTSLSNHYELNSAYLSIEENQLIADSLPFYMNPNFKTASTK</sequence>
<keyword evidence="1" id="KW-0812">Transmembrane</keyword>
<reference evidence="2 3" key="1">
    <citation type="submission" date="2019-03" db="EMBL/GenBank/DDBJ databases">
        <title>Genome sequence of Lentibacillus salicampi ATCC BAA-719.</title>
        <authorList>
            <person name="Maclea K.S."/>
            <person name="Simoes Junior M."/>
        </authorList>
    </citation>
    <scope>NUCLEOTIDE SEQUENCE [LARGE SCALE GENOMIC DNA]</scope>
    <source>
        <strain evidence="2 3">ATCC BAA-719</strain>
    </source>
</reference>